<name>A0ABQ2V3E7_9ACTN</name>
<organism evidence="1 2">
    <name type="scientific">Streptomyces albospinus</name>
    <dbReference type="NCBI Taxonomy" id="285515"/>
    <lineage>
        <taxon>Bacteria</taxon>
        <taxon>Bacillati</taxon>
        <taxon>Actinomycetota</taxon>
        <taxon>Actinomycetes</taxon>
        <taxon>Kitasatosporales</taxon>
        <taxon>Streptomycetaceae</taxon>
        <taxon>Streptomyces</taxon>
    </lineage>
</organism>
<evidence type="ECO:0000313" key="1">
    <source>
        <dbReference type="EMBL" id="GGU65773.1"/>
    </source>
</evidence>
<dbReference type="EMBL" id="BMRP01000010">
    <property type="protein sequence ID" value="GGU65773.1"/>
    <property type="molecule type" value="Genomic_DNA"/>
</dbReference>
<sequence length="64" mass="6827">MPRLPVLRCGVARCGARGPHRTCGRRSLRGACGSYERAAVEQAGKLRIQLSRRAEGLAVILGPA</sequence>
<proteinExistence type="predicted"/>
<protein>
    <submittedName>
        <fullName evidence="1">Uncharacterized protein</fullName>
    </submittedName>
</protein>
<evidence type="ECO:0000313" key="2">
    <source>
        <dbReference type="Proteomes" id="UP000654471"/>
    </source>
</evidence>
<keyword evidence="2" id="KW-1185">Reference proteome</keyword>
<reference evidence="2" key="1">
    <citation type="journal article" date="2019" name="Int. J. Syst. Evol. Microbiol.">
        <title>The Global Catalogue of Microorganisms (GCM) 10K type strain sequencing project: providing services to taxonomists for standard genome sequencing and annotation.</title>
        <authorList>
            <consortium name="The Broad Institute Genomics Platform"/>
            <consortium name="The Broad Institute Genome Sequencing Center for Infectious Disease"/>
            <person name="Wu L."/>
            <person name="Ma J."/>
        </authorList>
    </citation>
    <scope>NUCLEOTIDE SEQUENCE [LARGE SCALE GENOMIC DNA]</scope>
    <source>
        <strain evidence="2">JCM 3399</strain>
    </source>
</reference>
<accession>A0ABQ2V3E7</accession>
<dbReference type="RefSeq" id="WP_189300768.1">
    <property type="nucleotide sequence ID" value="NZ_BMRP01000010.1"/>
</dbReference>
<gene>
    <name evidence="1" type="ORF">GCM10010211_33750</name>
</gene>
<comment type="caution">
    <text evidence="1">The sequence shown here is derived from an EMBL/GenBank/DDBJ whole genome shotgun (WGS) entry which is preliminary data.</text>
</comment>
<dbReference type="Proteomes" id="UP000654471">
    <property type="component" value="Unassembled WGS sequence"/>
</dbReference>